<dbReference type="Proteomes" id="UP001470230">
    <property type="component" value="Unassembled WGS sequence"/>
</dbReference>
<organism evidence="1 2">
    <name type="scientific">Tritrichomonas musculus</name>
    <dbReference type="NCBI Taxonomy" id="1915356"/>
    <lineage>
        <taxon>Eukaryota</taxon>
        <taxon>Metamonada</taxon>
        <taxon>Parabasalia</taxon>
        <taxon>Tritrichomonadida</taxon>
        <taxon>Tritrichomonadidae</taxon>
        <taxon>Tritrichomonas</taxon>
    </lineage>
</organism>
<gene>
    <name evidence="1" type="ORF">M9Y10_000095</name>
</gene>
<evidence type="ECO:0000313" key="1">
    <source>
        <dbReference type="EMBL" id="KAK8897867.1"/>
    </source>
</evidence>
<sequence length="100" mass="11710">MNKNTARSKSGYKGRVHYAYLKHNKPDECSMLIRQKNNVVISKIDQKVIKETIDERKKLREFRSTTAFKQSEANRRKKFKSSMKANPGNYIGVPYTQLNE</sequence>
<comment type="caution">
    <text evidence="1">The sequence shown here is derived from an EMBL/GenBank/DDBJ whole genome shotgun (WGS) entry which is preliminary data.</text>
</comment>
<name>A0ABR2L3V0_9EUKA</name>
<accession>A0ABR2L3V0</accession>
<dbReference type="EMBL" id="JAPFFF010000001">
    <property type="protein sequence ID" value="KAK8897867.1"/>
    <property type="molecule type" value="Genomic_DNA"/>
</dbReference>
<reference evidence="1 2" key="1">
    <citation type="submission" date="2024-04" db="EMBL/GenBank/DDBJ databases">
        <title>Tritrichomonas musculus Genome.</title>
        <authorList>
            <person name="Alves-Ferreira E."/>
            <person name="Grigg M."/>
            <person name="Lorenzi H."/>
            <person name="Galac M."/>
        </authorList>
    </citation>
    <scope>NUCLEOTIDE SEQUENCE [LARGE SCALE GENOMIC DNA]</scope>
    <source>
        <strain evidence="1 2">EAF2021</strain>
    </source>
</reference>
<evidence type="ECO:0000313" key="2">
    <source>
        <dbReference type="Proteomes" id="UP001470230"/>
    </source>
</evidence>
<protein>
    <submittedName>
        <fullName evidence="1">Uncharacterized protein</fullName>
    </submittedName>
</protein>
<proteinExistence type="predicted"/>
<keyword evidence="2" id="KW-1185">Reference proteome</keyword>